<organism evidence="4 5">
    <name type="scientific">Mytilus edulis</name>
    <name type="common">Blue mussel</name>
    <dbReference type="NCBI Taxonomy" id="6550"/>
    <lineage>
        <taxon>Eukaryota</taxon>
        <taxon>Metazoa</taxon>
        <taxon>Spiralia</taxon>
        <taxon>Lophotrochozoa</taxon>
        <taxon>Mollusca</taxon>
        <taxon>Bivalvia</taxon>
        <taxon>Autobranchia</taxon>
        <taxon>Pteriomorphia</taxon>
        <taxon>Mytilida</taxon>
        <taxon>Mytiloidea</taxon>
        <taxon>Mytilidae</taxon>
        <taxon>Mytilinae</taxon>
        <taxon>Mytilus</taxon>
    </lineage>
</organism>
<evidence type="ECO:0000313" key="4">
    <source>
        <dbReference type="EMBL" id="CAG2238499.1"/>
    </source>
</evidence>
<dbReference type="InterPro" id="IPR036691">
    <property type="entry name" value="Endo/exonu/phosph_ase_sf"/>
</dbReference>
<keyword evidence="1" id="KW-0175">Coiled coil</keyword>
<feature type="region of interest" description="Disordered" evidence="2">
    <location>
        <begin position="1"/>
        <end position="47"/>
    </location>
</feature>
<dbReference type="Proteomes" id="UP000683360">
    <property type="component" value="Unassembled WGS sequence"/>
</dbReference>
<protein>
    <recommendedName>
        <fullName evidence="3">Endonuclease/exonuclease/phosphatase domain-containing protein</fullName>
    </recommendedName>
</protein>
<evidence type="ECO:0000256" key="1">
    <source>
        <dbReference type="SAM" id="Coils"/>
    </source>
</evidence>
<dbReference type="PANTHER" id="PTHR47510:SF3">
    <property type="entry name" value="ENDO_EXONUCLEASE_PHOSPHATASE DOMAIN-CONTAINING PROTEIN"/>
    <property type="match status" value="1"/>
</dbReference>
<comment type="caution">
    <text evidence="4">The sequence shown here is derived from an EMBL/GenBank/DDBJ whole genome shotgun (WGS) entry which is preliminary data.</text>
</comment>
<proteinExistence type="predicted"/>
<reference evidence="4" key="1">
    <citation type="submission" date="2021-03" db="EMBL/GenBank/DDBJ databases">
        <authorList>
            <person name="Bekaert M."/>
        </authorList>
    </citation>
    <scope>NUCLEOTIDE SEQUENCE</scope>
</reference>
<dbReference type="PANTHER" id="PTHR47510">
    <property type="entry name" value="REVERSE TRANSCRIPTASE DOMAIN-CONTAINING PROTEIN"/>
    <property type="match status" value="1"/>
</dbReference>
<keyword evidence="5" id="KW-1185">Reference proteome</keyword>
<feature type="coiled-coil region" evidence="1">
    <location>
        <begin position="149"/>
        <end position="176"/>
    </location>
</feature>
<dbReference type="OrthoDB" id="10046076at2759"/>
<evidence type="ECO:0000259" key="3">
    <source>
        <dbReference type="Pfam" id="PF03372"/>
    </source>
</evidence>
<feature type="compositionally biased region" description="Polar residues" evidence="2">
    <location>
        <begin position="33"/>
        <end position="47"/>
    </location>
</feature>
<feature type="domain" description="Endonuclease/exonuclease/phosphatase" evidence="3">
    <location>
        <begin position="473"/>
        <end position="616"/>
    </location>
</feature>
<accession>A0A8S3U4U3</accession>
<dbReference type="AlphaFoldDB" id="A0A8S3U4U3"/>
<name>A0A8S3U4U3_MYTED</name>
<dbReference type="GO" id="GO:0003824">
    <property type="term" value="F:catalytic activity"/>
    <property type="evidence" value="ECO:0007669"/>
    <property type="project" value="InterPro"/>
</dbReference>
<dbReference type="Pfam" id="PF03372">
    <property type="entry name" value="Exo_endo_phos"/>
    <property type="match status" value="1"/>
</dbReference>
<dbReference type="Gene3D" id="3.60.10.10">
    <property type="entry name" value="Endonuclease/exonuclease/phosphatase"/>
    <property type="match status" value="1"/>
</dbReference>
<dbReference type="EMBL" id="CAJPWZ010002444">
    <property type="protein sequence ID" value="CAG2238499.1"/>
    <property type="molecule type" value="Genomic_DNA"/>
</dbReference>
<evidence type="ECO:0000313" key="5">
    <source>
        <dbReference type="Proteomes" id="UP000683360"/>
    </source>
</evidence>
<evidence type="ECO:0000256" key="2">
    <source>
        <dbReference type="SAM" id="MobiDB-lite"/>
    </source>
</evidence>
<gene>
    <name evidence="4" type="ORF">MEDL_50900</name>
</gene>
<dbReference type="SUPFAM" id="SSF56219">
    <property type="entry name" value="DNase I-like"/>
    <property type="match status" value="1"/>
</dbReference>
<sequence length="797" mass="91628">MADQVTKDKQQQQQSNLDSYFKNTPKHSGKRLQPSSSPDNLSPSMQQVEKVARTANLDSSLSGSIVSEHDSSEQIISSIENETVFKLSDVVCATLKNQEFLDSIIPLITEKVIEMVKPKIALIVDECIQPHLLTIKHNKEALILKDVELNNQKEQINSLNRKLDKIEARVEEQEQYSRRTSLRFHNVPAPTDDKGDIIKPIDTDSLILGICHKQLKLKLDTRDIGRSHPIGEIKDGKISIIVRFLSYRQRQLVFSNKRKLKGNTNKTFIAENLTKHRYNLLHRLNTLREKGQINSFWTHDGSILIKQSENSRPKVVISRQDIYKLGGEVLEVTDSIPVLDKDTIPFDRGISDHDGTYVTINCGFSKRRTYNRSIWDYKKGDYDLMKQKVVETNWEYLISDASDVHVAATNFTNSFLNIASECIPTREVTIRCDDKVCSIIQFLLLVAGIEQNPGPDQSNKKNLKIVHNNVCSLLPKLDLINNELHDYDIICISESHLDKSITDDQIKLNGFHKPIRLDRNRHGGVGVLYRPPNSNSNLWDLFSESVDKALDCNLPIFLCGDFNCDMMSNSSNSFKKLLNRLNLENVVWESTNFTTQTGTCIDLCVTNRKNLIKSVTVLTPICSSHSPVSVEISFKTFKQHSFKRQIRDFKRADYEGLKNQLNDTDWDDVVFNSNNINDVYMNFVKTFESTVNRYIPTKTITVRPNDKPFMNNLIRNKIRHRNRIHHKAKTSNNPDHWKKFREIRNEIISLVRKAKDDYKCKLTSQLIDKNIPPGKWWRIAKSVSNFTKNRDSPFFGT</sequence>
<dbReference type="InterPro" id="IPR005135">
    <property type="entry name" value="Endo/exonuclease/phosphatase"/>
</dbReference>
<feature type="compositionally biased region" description="Basic and acidic residues" evidence="2">
    <location>
        <begin position="1"/>
        <end position="10"/>
    </location>
</feature>